<sequence length="74" mass="8251">MAEEKKTKLYTELEKYVENLDSPPKVFERGNIIRGKVVQISKGEMLVDVGGRAEGVVSGKEMKLDSKKLDKKPG</sequence>
<dbReference type="InterPro" id="IPR003029">
    <property type="entry name" value="S1_domain"/>
</dbReference>
<dbReference type="Proteomes" id="UP000783287">
    <property type="component" value="Unassembled WGS sequence"/>
</dbReference>
<dbReference type="GO" id="GO:0003676">
    <property type="term" value="F:nucleic acid binding"/>
    <property type="evidence" value="ECO:0007669"/>
    <property type="project" value="InterPro"/>
</dbReference>
<dbReference type="PROSITE" id="PS50126">
    <property type="entry name" value="S1"/>
    <property type="match status" value="1"/>
</dbReference>
<evidence type="ECO:0000259" key="1">
    <source>
        <dbReference type="PROSITE" id="PS50126"/>
    </source>
</evidence>
<name>A0A955L753_9BACT</name>
<dbReference type="SUPFAM" id="SSF50249">
    <property type="entry name" value="Nucleic acid-binding proteins"/>
    <property type="match status" value="1"/>
</dbReference>
<accession>A0A955L753</accession>
<dbReference type="InterPro" id="IPR012340">
    <property type="entry name" value="NA-bd_OB-fold"/>
</dbReference>
<gene>
    <name evidence="2" type="ORF">KC909_05975</name>
</gene>
<dbReference type="EMBL" id="JAGQLK010000162">
    <property type="protein sequence ID" value="MCA9383883.1"/>
    <property type="molecule type" value="Genomic_DNA"/>
</dbReference>
<dbReference type="AlphaFoldDB" id="A0A955L753"/>
<feature type="domain" description="S1 motif" evidence="1">
    <location>
        <begin position="30"/>
        <end position="74"/>
    </location>
</feature>
<dbReference type="Gene3D" id="2.40.50.140">
    <property type="entry name" value="Nucleic acid-binding proteins"/>
    <property type="match status" value="1"/>
</dbReference>
<evidence type="ECO:0000313" key="2">
    <source>
        <dbReference type="EMBL" id="MCA9383883.1"/>
    </source>
</evidence>
<evidence type="ECO:0000313" key="3">
    <source>
        <dbReference type="Proteomes" id="UP000783287"/>
    </source>
</evidence>
<reference evidence="2" key="2">
    <citation type="journal article" date="2021" name="Microbiome">
        <title>Successional dynamics and alternative stable states in a saline activated sludge microbial community over 9 years.</title>
        <authorList>
            <person name="Wang Y."/>
            <person name="Ye J."/>
            <person name="Ju F."/>
            <person name="Liu L."/>
            <person name="Boyd J.A."/>
            <person name="Deng Y."/>
            <person name="Parks D.H."/>
            <person name="Jiang X."/>
            <person name="Yin X."/>
            <person name="Woodcroft B.J."/>
            <person name="Tyson G.W."/>
            <person name="Hugenholtz P."/>
            <person name="Polz M.F."/>
            <person name="Zhang T."/>
        </authorList>
    </citation>
    <scope>NUCLEOTIDE SEQUENCE</scope>
    <source>
        <strain evidence="2">HKST-UBA14</strain>
    </source>
</reference>
<dbReference type="Pfam" id="PF00575">
    <property type="entry name" value="S1"/>
    <property type="match status" value="1"/>
</dbReference>
<protein>
    <submittedName>
        <fullName evidence="2">S1 RNA-binding domain-containing protein</fullName>
    </submittedName>
</protein>
<organism evidence="2 3">
    <name type="scientific">Candidatus Dojkabacteria bacterium</name>
    <dbReference type="NCBI Taxonomy" id="2099670"/>
    <lineage>
        <taxon>Bacteria</taxon>
        <taxon>Candidatus Dojkabacteria</taxon>
    </lineage>
</organism>
<feature type="non-terminal residue" evidence="2">
    <location>
        <position position="74"/>
    </location>
</feature>
<proteinExistence type="predicted"/>
<reference evidence="2" key="1">
    <citation type="submission" date="2020-04" db="EMBL/GenBank/DDBJ databases">
        <authorList>
            <person name="Zhang T."/>
        </authorList>
    </citation>
    <scope>NUCLEOTIDE SEQUENCE</scope>
    <source>
        <strain evidence="2">HKST-UBA14</strain>
    </source>
</reference>
<comment type="caution">
    <text evidence="2">The sequence shown here is derived from an EMBL/GenBank/DDBJ whole genome shotgun (WGS) entry which is preliminary data.</text>
</comment>